<evidence type="ECO:0000313" key="3">
    <source>
        <dbReference type="Proteomes" id="UP000827092"/>
    </source>
</evidence>
<gene>
    <name evidence="2" type="ORF">JTE90_029234</name>
</gene>
<keyword evidence="3" id="KW-1185">Reference proteome</keyword>
<sequence length="225" mass="25275">MTEADFVHRLRSQMRLLRPAAVTCYASQKTFVHKDLLRTSHVFIRTDAVRRPLEHPYKGPFKVKSRSDKFFTLDINERQDTVSLDRLKPAFILYEDDSPQYTSRATTVPSTSTVPKASTSTAPKASTSTVPTKLMNVLNISSLGNSRLRNSSLGYSSLGDSRLGQSRPGDSRRRHNRLGHSRVGYSRLGDSRLGDSSLGYSSLVYSSLGYSYFIYRANNDIILEN</sequence>
<protein>
    <submittedName>
        <fullName evidence="2">Uncharacterized protein</fullName>
    </submittedName>
</protein>
<proteinExistence type="predicted"/>
<name>A0AAV6VCL6_9ARAC</name>
<organism evidence="2 3">
    <name type="scientific">Oedothorax gibbosus</name>
    <dbReference type="NCBI Taxonomy" id="931172"/>
    <lineage>
        <taxon>Eukaryota</taxon>
        <taxon>Metazoa</taxon>
        <taxon>Ecdysozoa</taxon>
        <taxon>Arthropoda</taxon>
        <taxon>Chelicerata</taxon>
        <taxon>Arachnida</taxon>
        <taxon>Araneae</taxon>
        <taxon>Araneomorphae</taxon>
        <taxon>Entelegynae</taxon>
        <taxon>Araneoidea</taxon>
        <taxon>Linyphiidae</taxon>
        <taxon>Erigoninae</taxon>
        <taxon>Oedothorax</taxon>
    </lineage>
</organism>
<dbReference type="EMBL" id="JAFNEN010000104">
    <property type="protein sequence ID" value="KAG8194365.1"/>
    <property type="molecule type" value="Genomic_DNA"/>
</dbReference>
<feature type="compositionally biased region" description="Low complexity" evidence="1">
    <location>
        <begin position="115"/>
        <end position="128"/>
    </location>
</feature>
<evidence type="ECO:0000256" key="1">
    <source>
        <dbReference type="SAM" id="MobiDB-lite"/>
    </source>
</evidence>
<feature type="region of interest" description="Disordered" evidence="1">
    <location>
        <begin position="154"/>
        <end position="186"/>
    </location>
</feature>
<dbReference type="Proteomes" id="UP000827092">
    <property type="component" value="Unassembled WGS sequence"/>
</dbReference>
<dbReference type="PANTHER" id="PTHR38681:SF1">
    <property type="entry name" value="RETROVIRUS-RELATED POL POLYPROTEIN FROM TRANSPOSON 412-LIKE PROTEIN"/>
    <property type="match status" value="1"/>
</dbReference>
<reference evidence="2 3" key="1">
    <citation type="journal article" date="2022" name="Nat. Ecol. Evol.">
        <title>A masculinizing supergene underlies an exaggerated male reproductive morph in a spider.</title>
        <authorList>
            <person name="Hendrickx F."/>
            <person name="De Corte Z."/>
            <person name="Sonet G."/>
            <person name="Van Belleghem S.M."/>
            <person name="Kostlbacher S."/>
            <person name="Vangestel C."/>
        </authorList>
    </citation>
    <scope>NUCLEOTIDE SEQUENCE [LARGE SCALE GENOMIC DNA]</scope>
    <source>
        <strain evidence="2">W744_W776</strain>
    </source>
</reference>
<dbReference type="PANTHER" id="PTHR38681">
    <property type="entry name" value="RETROVIRUS-RELATED POL POLYPROTEIN FROM TRANSPOSON 412-LIKE PROTEIN-RELATED"/>
    <property type="match status" value="1"/>
</dbReference>
<comment type="caution">
    <text evidence="2">The sequence shown here is derived from an EMBL/GenBank/DDBJ whole genome shotgun (WGS) entry which is preliminary data.</text>
</comment>
<feature type="region of interest" description="Disordered" evidence="1">
    <location>
        <begin position="102"/>
        <end position="128"/>
    </location>
</feature>
<accession>A0AAV6VCL6</accession>
<evidence type="ECO:0000313" key="2">
    <source>
        <dbReference type="EMBL" id="KAG8194365.1"/>
    </source>
</evidence>
<dbReference type="AlphaFoldDB" id="A0AAV6VCL6"/>
<feature type="compositionally biased region" description="Polar residues" evidence="1">
    <location>
        <begin position="102"/>
        <end position="114"/>
    </location>
</feature>